<name>A0A5C6E8L1_9BACT</name>
<proteinExistence type="predicted"/>
<reference evidence="1 2" key="1">
    <citation type="submission" date="2019-02" db="EMBL/GenBank/DDBJ databases">
        <title>Deep-cultivation of Planctomycetes and their phenomic and genomic characterization uncovers novel biology.</title>
        <authorList>
            <person name="Wiegand S."/>
            <person name="Jogler M."/>
            <person name="Boedeker C."/>
            <person name="Pinto D."/>
            <person name="Vollmers J."/>
            <person name="Rivas-Marin E."/>
            <person name="Kohn T."/>
            <person name="Peeters S.H."/>
            <person name="Heuer A."/>
            <person name="Rast P."/>
            <person name="Oberbeckmann S."/>
            <person name="Bunk B."/>
            <person name="Jeske O."/>
            <person name="Meyerdierks A."/>
            <person name="Storesund J.E."/>
            <person name="Kallscheuer N."/>
            <person name="Luecker S."/>
            <person name="Lage O.M."/>
            <person name="Pohl T."/>
            <person name="Merkel B.J."/>
            <person name="Hornburger P."/>
            <person name="Mueller R.-W."/>
            <person name="Bruemmer F."/>
            <person name="Labrenz M."/>
            <person name="Spormann A.M."/>
            <person name="Op Den Camp H."/>
            <person name="Overmann J."/>
            <person name="Amann R."/>
            <person name="Jetten M.S.M."/>
            <person name="Mascher T."/>
            <person name="Medema M.H."/>
            <person name="Devos D.P."/>
            <person name="Kaster A.-K."/>
            <person name="Ovreas L."/>
            <person name="Rohde M."/>
            <person name="Galperin M.Y."/>
            <person name="Jogler C."/>
        </authorList>
    </citation>
    <scope>NUCLEOTIDE SEQUENCE [LARGE SCALE GENOMIC DNA]</scope>
    <source>
        <strain evidence="1 2">Q31b</strain>
    </source>
</reference>
<dbReference type="AlphaFoldDB" id="A0A5C6E8L1"/>
<evidence type="ECO:0000313" key="1">
    <source>
        <dbReference type="EMBL" id="TWU45312.1"/>
    </source>
</evidence>
<dbReference type="OrthoDB" id="190957at2"/>
<organism evidence="1 2">
    <name type="scientific">Novipirellula aureliae</name>
    <dbReference type="NCBI Taxonomy" id="2527966"/>
    <lineage>
        <taxon>Bacteria</taxon>
        <taxon>Pseudomonadati</taxon>
        <taxon>Planctomycetota</taxon>
        <taxon>Planctomycetia</taxon>
        <taxon>Pirellulales</taxon>
        <taxon>Pirellulaceae</taxon>
        <taxon>Novipirellula</taxon>
    </lineage>
</organism>
<comment type="caution">
    <text evidence="1">The sequence shown here is derived from an EMBL/GenBank/DDBJ whole genome shotgun (WGS) entry which is preliminary data.</text>
</comment>
<dbReference type="Proteomes" id="UP000315471">
    <property type="component" value="Unassembled WGS sequence"/>
</dbReference>
<sequence length="275" mass="30846">MIFKGKAISQRPLNPCLRAFSFCLVVFIAFGWADHAFSDDLPLPTMLAKRGKLIVDDDGSMDRGGKTLRSLGNGVSLKSALGIWERSESDANVWRSTWTEGMGHPPVVAYPGVTADNLIVEVTFRYGGNTEPWHSQFLRIAADQRPQINGHIVSAWVNPDGRYTKKNSIVLEHVPPRGEQGILMDHQPLTSEPNTWYTAILEIVGDETLFRMGDQVAYSKTEEITLPKNLVSLTLGTTWHEIKRVRIWNAEANPDWEANKAATLQSRKPFRPIPR</sequence>
<gene>
    <name evidence="1" type="ORF">Q31b_04840</name>
</gene>
<evidence type="ECO:0000313" key="2">
    <source>
        <dbReference type="Proteomes" id="UP000315471"/>
    </source>
</evidence>
<evidence type="ECO:0008006" key="3">
    <source>
        <dbReference type="Google" id="ProtNLM"/>
    </source>
</evidence>
<accession>A0A5C6E8L1</accession>
<dbReference type="RefSeq" id="WP_146598037.1">
    <property type="nucleotide sequence ID" value="NZ_SJPY01000001.1"/>
</dbReference>
<keyword evidence="2" id="KW-1185">Reference proteome</keyword>
<dbReference type="EMBL" id="SJPY01000001">
    <property type="protein sequence ID" value="TWU45312.1"/>
    <property type="molecule type" value="Genomic_DNA"/>
</dbReference>
<protein>
    <recommendedName>
        <fullName evidence="3">3-keto-disaccharide hydrolase domain-containing protein</fullName>
    </recommendedName>
</protein>